<reference evidence="2" key="1">
    <citation type="submission" date="2022-06" db="EMBL/GenBank/DDBJ databases">
        <title>Detection of beta-lactamases in bacteria of animal origin.</title>
        <authorList>
            <person name="Mlynarcik P."/>
            <person name="Zdarska V."/>
            <person name="Chudobova H."/>
            <person name="Prochazkova P."/>
            <person name="Hricova K."/>
            <person name="Mezerova K."/>
            <person name="Bardon J."/>
            <person name="Dolejska M."/>
            <person name="Sukkar I."/>
            <person name="Kolar M."/>
        </authorList>
    </citation>
    <scope>NUCLEOTIDE SEQUENCE</scope>
    <source>
        <strain evidence="2">S 300-3</strain>
    </source>
</reference>
<dbReference type="EMBL" id="JAMYBS010000014">
    <property type="protein sequence ID" value="MCO7545640.1"/>
    <property type="molecule type" value="Genomic_DNA"/>
</dbReference>
<protein>
    <submittedName>
        <fullName evidence="2">SoxR reducing system RseC family protein</fullName>
    </submittedName>
</protein>
<evidence type="ECO:0000313" key="2">
    <source>
        <dbReference type="EMBL" id="MCO7545640.1"/>
    </source>
</evidence>
<keyword evidence="1" id="KW-0812">Transmembrane</keyword>
<feature type="transmembrane region" description="Helical" evidence="1">
    <location>
        <begin position="106"/>
        <end position="122"/>
    </location>
</feature>
<dbReference type="PANTHER" id="PTHR35867">
    <property type="entry name" value="PROTEIN RSEC"/>
    <property type="match status" value="1"/>
</dbReference>
<accession>A0AA41WNE5</accession>
<comment type="caution">
    <text evidence="2">The sequence shown here is derived from an EMBL/GenBank/DDBJ whole genome shotgun (WGS) entry which is preliminary data.</text>
</comment>
<dbReference type="AlphaFoldDB" id="A0AA41WNE5"/>
<name>A0AA41WNE5_9GAMM</name>
<dbReference type="PANTHER" id="PTHR35867:SF1">
    <property type="entry name" value="PROTEIN RSEC"/>
    <property type="match status" value="1"/>
</dbReference>
<evidence type="ECO:0000313" key="3">
    <source>
        <dbReference type="Proteomes" id="UP001165292"/>
    </source>
</evidence>
<evidence type="ECO:0000256" key="1">
    <source>
        <dbReference type="SAM" id="Phobius"/>
    </source>
</evidence>
<dbReference type="Pfam" id="PF04246">
    <property type="entry name" value="RseC_MucC"/>
    <property type="match status" value="1"/>
</dbReference>
<dbReference type="RefSeq" id="WP_253163344.1">
    <property type="nucleotide sequence ID" value="NZ_DAMBPE010000016.1"/>
</dbReference>
<dbReference type="PIRSF" id="PIRSF004923">
    <property type="entry name" value="RseC"/>
    <property type="match status" value="1"/>
</dbReference>
<dbReference type="InterPro" id="IPR007359">
    <property type="entry name" value="SigmaE_reg_RseC_MucC"/>
</dbReference>
<gene>
    <name evidence="2" type="ORF">NJF43_12835</name>
</gene>
<dbReference type="Proteomes" id="UP001165292">
    <property type="component" value="Unassembled WGS sequence"/>
</dbReference>
<proteinExistence type="predicted"/>
<keyword evidence="1" id="KW-0472">Membrane</keyword>
<organism evidence="2 3">
    <name type="scientific">Stutzerimonas nitrititolerans</name>
    <dbReference type="NCBI Taxonomy" id="2482751"/>
    <lineage>
        <taxon>Bacteria</taxon>
        <taxon>Pseudomonadati</taxon>
        <taxon>Pseudomonadota</taxon>
        <taxon>Gammaproteobacteria</taxon>
        <taxon>Pseudomonadales</taxon>
        <taxon>Pseudomonadaceae</taxon>
        <taxon>Stutzerimonas</taxon>
    </lineage>
</organism>
<keyword evidence="1" id="KW-1133">Transmembrane helix</keyword>
<feature type="transmembrane region" description="Helical" evidence="1">
    <location>
        <begin position="80"/>
        <end position="100"/>
    </location>
</feature>
<sequence length="151" mass="16134">MIEEQGRVIALEPGAVWVETLRKSTCSGCAAKNGCGQGLMDRLGVRERRGMIRALSDLQLQVGDSVVVGIREDVLLRGAFLVYLLPLLMLFAAALLATQLALAEPFVILAGLGGFLVAWLFVRKRSQRAASDSALQPVVLRAMLAGTASVL</sequence>
<dbReference type="InterPro" id="IPR026268">
    <property type="entry name" value="RseC"/>
</dbReference>